<organism evidence="3 4">
    <name type="scientific">Sphingomicrobium lutaoense</name>
    <dbReference type="NCBI Taxonomy" id="515949"/>
    <lineage>
        <taxon>Bacteria</taxon>
        <taxon>Pseudomonadati</taxon>
        <taxon>Pseudomonadota</taxon>
        <taxon>Alphaproteobacteria</taxon>
        <taxon>Sphingomonadales</taxon>
        <taxon>Sphingomonadaceae</taxon>
        <taxon>Sphingomicrobium</taxon>
    </lineage>
</organism>
<keyword evidence="4" id="KW-1185">Reference proteome</keyword>
<comment type="caution">
    <text evidence="3">The sequence shown here is derived from an EMBL/GenBank/DDBJ whole genome shotgun (WGS) entry which is preliminary data.</text>
</comment>
<proteinExistence type="predicted"/>
<evidence type="ECO:0000256" key="1">
    <source>
        <dbReference type="SAM" id="Phobius"/>
    </source>
</evidence>
<protein>
    <recommendedName>
        <fullName evidence="2">Ancillary SecYEG translocon subunit/Cell division coordinator CpoB TPR domain-containing protein</fullName>
    </recommendedName>
</protein>
<dbReference type="AlphaFoldDB" id="A0A839Z1E3"/>
<keyword evidence="1" id="KW-0472">Membrane</keyword>
<dbReference type="InterPro" id="IPR018704">
    <property type="entry name" value="SecYEG/CpoB_TPR"/>
</dbReference>
<feature type="transmembrane region" description="Helical" evidence="1">
    <location>
        <begin position="35"/>
        <end position="53"/>
    </location>
</feature>
<feature type="domain" description="Ancillary SecYEG translocon subunit/Cell division coordinator CpoB TPR" evidence="2">
    <location>
        <begin position="28"/>
        <end position="198"/>
    </location>
</feature>
<name>A0A839Z1E3_9SPHN</name>
<evidence type="ECO:0000259" key="2">
    <source>
        <dbReference type="Pfam" id="PF09976"/>
    </source>
</evidence>
<keyword evidence="1" id="KW-0812">Transmembrane</keyword>
<dbReference type="Proteomes" id="UP000578569">
    <property type="component" value="Unassembled WGS sequence"/>
</dbReference>
<dbReference type="Pfam" id="PF09976">
    <property type="entry name" value="TPR_21"/>
    <property type="match status" value="1"/>
</dbReference>
<evidence type="ECO:0000313" key="3">
    <source>
        <dbReference type="EMBL" id="MBB3764378.1"/>
    </source>
</evidence>
<dbReference type="EMBL" id="JACICF010000001">
    <property type="protein sequence ID" value="MBB3764378.1"/>
    <property type="molecule type" value="Genomic_DNA"/>
</dbReference>
<sequence length="241" mass="26286">MALPPNDAPVSFEREVDENLRRDQMADFARKYGKWIVFGLILFLGAVAFSLWWQDREDKIAGKHGEEMALILRDIENNRMDDVPARLDALAAESEGAARATALMTRASVALRQGDRAKAIESYAAVAGDEDLPAPYRELATLRQTLLEYNDLDPDTVIARMQPLAQQGEPFYGTAAELTAIAMERAGRTAEAAKLFETIAQDSAVPQTLRSRAEQMASSLAAAAAVKSSAEAAPAQEEESE</sequence>
<gene>
    <name evidence="3" type="ORF">FHS50_001401</name>
</gene>
<accession>A0A839Z1E3</accession>
<keyword evidence="1" id="KW-1133">Transmembrane helix</keyword>
<evidence type="ECO:0000313" key="4">
    <source>
        <dbReference type="Proteomes" id="UP000578569"/>
    </source>
</evidence>
<dbReference type="RefSeq" id="WP_183933640.1">
    <property type="nucleotide sequence ID" value="NZ_JACICF010000001.1"/>
</dbReference>
<reference evidence="3 4" key="1">
    <citation type="submission" date="2020-08" db="EMBL/GenBank/DDBJ databases">
        <title>Genomic Encyclopedia of Type Strains, Phase IV (KMG-IV): sequencing the most valuable type-strain genomes for metagenomic binning, comparative biology and taxonomic classification.</title>
        <authorList>
            <person name="Goeker M."/>
        </authorList>
    </citation>
    <scope>NUCLEOTIDE SEQUENCE [LARGE SCALE GENOMIC DNA]</scope>
    <source>
        <strain evidence="3 4">DSM 24194</strain>
    </source>
</reference>